<dbReference type="InterPro" id="IPR018660">
    <property type="entry name" value="MliC"/>
</dbReference>
<keyword evidence="4" id="KW-0449">Lipoprotein</keyword>
<evidence type="ECO:0000256" key="1">
    <source>
        <dbReference type="ARBA" id="ARBA00022729"/>
    </source>
</evidence>
<dbReference type="RefSeq" id="WP_141165026.1">
    <property type="nucleotide sequence ID" value="NZ_VHLH01000001.1"/>
</dbReference>
<keyword evidence="7" id="KW-1185">Reference proteome</keyword>
<evidence type="ECO:0000259" key="5">
    <source>
        <dbReference type="Pfam" id="PF09864"/>
    </source>
</evidence>
<evidence type="ECO:0000256" key="4">
    <source>
        <dbReference type="ARBA" id="ARBA00023288"/>
    </source>
</evidence>
<sequence>MRRFPRDGRGWARPTVRRLAILAAGVIAIALPVKASAGLAIAGGSHTSAVYACSDGTHRRVHYVRDGADALAIVPVDGARRIFVNVLSGSGARYASGRLIWWTKGRHAELTETGNASRHALDCDTADD</sequence>
<evidence type="ECO:0000313" key="6">
    <source>
        <dbReference type="EMBL" id="TPW32723.1"/>
    </source>
</evidence>
<keyword evidence="2" id="KW-0472">Membrane</keyword>
<comment type="caution">
    <text evidence="6">The sequence shown here is derived from an EMBL/GenBank/DDBJ whole genome shotgun (WGS) entry which is preliminary data.</text>
</comment>
<proteinExistence type="predicted"/>
<dbReference type="Pfam" id="PF09864">
    <property type="entry name" value="MliC"/>
    <property type="match status" value="1"/>
</dbReference>
<name>A0A506UHD5_9HYPH</name>
<dbReference type="Proteomes" id="UP000320314">
    <property type="component" value="Unassembled WGS sequence"/>
</dbReference>
<organism evidence="6 7">
    <name type="scientific">Pararhizobium mangrovi</name>
    <dbReference type="NCBI Taxonomy" id="2590452"/>
    <lineage>
        <taxon>Bacteria</taxon>
        <taxon>Pseudomonadati</taxon>
        <taxon>Pseudomonadota</taxon>
        <taxon>Alphaproteobacteria</taxon>
        <taxon>Hyphomicrobiales</taxon>
        <taxon>Rhizobiaceae</taxon>
        <taxon>Rhizobium/Agrobacterium group</taxon>
        <taxon>Pararhizobium</taxon>
    </lineage>
</organism>
<dbReference type="EMBL" id="VHLH01000001">
    <property type="protein sequence ID" value="TPW32723.1"/>
    <property type="molecule type" value="Genomic_DNA"/>
</dbReference>
<evidence type="ECO:0000313" key="7">
    <source>
        <dbReference type="Proteomes" id="UP000320314"/>
    </source>
</evidence>
<feature type="domain" description="C-type lysozyme inhibitor" evidence="5">
    <location>
        <begin position="51"/>
        <end position="116"/>
    </location>
</feature>
<gene>
    <name evidence="6" type="ORF">FJU11_00400</name>
</gene>
<dbReference type="Gene3D" id="2.40.128.200">
    <property type="match status" value="1"/>
</dbReference>
<evidence type="ECO:0000256" key="2">
    <source>
        <dbReference type="ARBA" id="ARBA00023136"/>
    </source>
</evidence>
<protein>
    <submittedName>
        <fullName evidence="6">Lysozyme inhibitor</fullName>
    </submittedName>
</protein>
<dbReference type="OrthoDB" id="120729at2"/>
<keyword evidence="1" id="KW-0732">Signal</keyword>
<reference evidence="6 7" key="1">
    <citation type="submission" date="2019-06" db="EMBL/GenBank/DDBJ databases">
        <authorList>
            <person name="Li M."/>
        </authorList>
    </citation>
    <scope>NUCLEOTIDE SEQUENCE [LARGE SCALE GENOMIC DNA]</scope>
    <source>
        <strain evidence="6 7">BGMRC6574</strain>
    </source>
</reference>
<dbReference type="SUPFAM" id="SSF141488">
    <property type="entry name" value="YdhA-like"/>
    <property type="match status" value="1"/>
</dbReference>
<accession>A0A506UHD5</accession>
<keyword evidence="3" id="KW-0564">Palmitate</keyword>
<dbReference type="InterPro" id="IPR036328">
    <property type="entry name" value="MliC_sf"/>
</dbReference>
<dbReference type="AlphaFoldDB" id="A0A506UHD5"/>
<evidence type="ECO:0000256" key="3">
    <source>
        <dbReference type="ARBA" id="ARBA00023139"/>
    </source>
</evidence>